<comment type="caution">
    <text evidence="4">The sequence shown here is derived from an EMBL/GenBank/DDBJ whole genome shotgun (WGS) entry which is preliminary data.</text>
</comment>
<proteinExistence type="inferred from homology"/>
<dbReference type="PANTHER" id="PTHR42673">
    <property type="entry name" value="MALEYLACETOACETATE ISOMERASE"/>
    <property type="match status" value="1"/>
</dbReference>
<evidence type="ECO:0000313" key="5">
    <source>
        <dbReference type="Proteomes" id="UP000252558"/>
    </source>
</evidence>
<dbReference type="CDD" id="cd03042">
    <property type="entry name" value="GST_N_Zeta"/>
    <property type="match status" value="1"/>
</dbReference>
<dbReference type="PROSITE" id="PS50404">
    <property type="entry name" value="GST_NTER"/>
    <property type="match status" value="1"/>
</dbReference>
<dbReference type="InterPro" id="IPR034330">
    <property type="entry name" value="GST_Zeta_C"/>
</dbReference>
<dbReference type="InterPro" id="IPR040079">
    <property type="entry name" value="Glutathione_S-Trfase"/>
</dbReference>
<dbReference type="RefSeq" id="WP_114336812.1">
    <property type="nucleotide sequence ID" value="NZ_QPID01000001.1"/>
</dbReference>
<reference evidence="4 5" key="1">
    <citation type="submission" date="2018-07" db="EMBL/GenBank/DDBJ databases">
        <title>Corallincola holothuriorum sp. nov., a new facultative anaerobe isolated from sea cucumber Apostichopus japonicus.</title>
        <authorList>
            <person name="Xia H."/>
        </authorList>
    </citation>
    <scope>NUCLEOTIDE SEQUENCE [LARGE SCALE GENOMIC DNA]</scope>
    <source>
        <strain evidence="4 5">C4</strain>
    </source>
</reference>
<dbReference type="GO" id="GO:0004364">
    <property type="term" value="F:glutathione transferase activity"/>
    <property type="evidence" value="ECO:0007669"/>
    <property type="project" value="TreeGrafter"/>
</dbReference>
<name>A0A368NSV6_9GAMM</name>
<dbReference type="Proteomes" id="UP000252558">
    <property type="component" value="Unassembled WGS sequence"/>
</dbReference>
<dbReference type="SUPFAM" id="SSF47616">
    <property type="entry name" value="GST C-terminal domain-like"/>
    <property type="match status" value="1"/>
</dbReference>
<dbReference type="GO" id="GO:0006559">
    <property type="term" value="P:L-phenylalanine catabolic process"/>
    <property type="evidence" value="ECO:0007669"/>
    <property type="project" value="TreeGrafter"/>
</dbReference>
<dbReference type="Pfam" id="PF14497">
    <property type="entry name" value="GST_C_3"/>
    <property type="match status" value="1"/>
</dbReference>
<dbReference type="SUPFAM" id="SSF52833">
    <property type="entry name" value="Thioredoxin-like"/>
    <property type="match status" value="1"/>
</dbReference>
<dbReference type="Pfam" id="PF02798">
    <property type="entry name" value="GST_N"/>
    <property type="match status" value="1"/>
</dbReference>
<dbReference type="SFLD" id="SFLDS00019">
    <property type="entry name" value="Glutathione_Transferase_(cytos"/>
    <property type="match status" value="1"/>
</dbReference>
<dbReference type="InterPro" id="IPR036282">
    <property type="entry name" value="Glutathione-S-Trfase_C_sf"/>
</dbReference>
<evidence type="ECO:0000313" key="4">
    <source>
        <dbReference type="EMBL" id="RCU52905.1"/>
    </source>
</evidence>
<feature type="domain" description="GST C-terminal" evidence="3">
    <location>
        <begin position="89"/>
        <end position="215"/>
    </location>
</feature>
<accession>A0A368NSV6</accession>
<feature type="domain" description="GST N-terminal" evidence="2">
    <location>
        <begin position="1"/>
        <end position="84"/>
    </location>
</feature>
<dbReference type="InterPro" id="IPR036249">
    <property type="entry name" value="Thioredoxin-like_sf"/>
</dbReference>
<dbReference type="OrthoDB" id="509852at2"/>
<dbReference type="EC" id="5.2.1.2" evidence="4"/>
<dbReference type="InterPro" id="IPR010987">
    <property type="entry name" value="Glutathione-S-Trfase_C-like"/>
</dbReference>
<dbReference type="InterPro" id="IPR004045">
    <property type="entry name" value="Glutathione_S-Trfase_N"/>
</dbReference>
<dbReference type="GO" id="GO:0005737">
    <property type="term" value="C:cytoplasm"/>
    <property type="evidence" value="ECO:0007669"/>
    <property type="project" value="InterPro"/>
</dbReference>
<evidence type="ECO:0000259" key="3">
    <source>
        <dbReference type="PROSITE" id="PS50405"/>
    </source>
</evidence>
<dbReference type="Gene3D" id="3.40.30.10">
    <property type="entry name" value="Glutaredoxin"/>
    <property type="match status" value="1"/>
</dbReference>
<dbReference type="InterPro" id="IPR005955">
    <property type="entry name" value="GST_Zeta"/>
</dbReference>
<evidence type="ECO:0000256" key="1">
    <source>
        <dbReference type="ARBA" id="ARBA00010007"/>
    </source>
</evidence>
<dbReference type="SFLD" id="SFLDG00358">
    <property type="entry name" value="Main_(cytGST)"/>
    <property type="match status" value="1"/>
</dbReference>
<dbReference type="InterPro" id="IPR034333">
    <property type="entry name" value="GST_Zeta_N"/>
</dbReference>
<evidence type="ECO:0000259" key="2">
    <source>
        <dbReference type="PROSITE" id="PS50404"/>
    </source>
</evidence>
<dbReference type="AlphaFoldDB" id="A0A368NSV6"/>
<dbReference type="NCBIfam" id="TIGR01262">
    <property type="entry name" value="maiA"/>
    <property type="match status" value="1"/>
</dbReference>
<gene>
    <name evidence="4" type="primary">maiA</name>
    <name evidence="4" type="ORF">DU002_02785</name>
</gene>
<dbReference type="GO" id="GO:0006749">
    <property type="term" value="P:glutathione metabolic process"/>
    <property type="evidence" value="ECO:0007669"/>
    <property type="project" value="TreeGrafter"/>
</dbReference>
<dbReference type="GO" id="GO:0016034">
    <property type="term" value="F:maleylacetoacetate isomerase activity"/>
    <property type="evidence" value="ECO:0007669"/>
    <property type="project" value="UniProtKB-EC"/>
</dbReference>
<dbReference type="FunFam" id="1.20.1050.10:FF:000017">
    <property type="entry name" value="Maleylacetoacetate isomerase"/>
    <property type="match status" value="1"/>
</dbReference>
<dbReference type="InterPro" id="IPR004046">
    <property type="entry name" value="GST_C"/>
</dbReference>
<keyword evidence="4" id="KW-0413">Isomerase</keyword>
<organism evidence="4 5">
    <name type="scientific">Corallincola holothuriorum</name>
    <dbReference type="NCBI Taxonomy" id="2282215"/>
    <lineage>
        <taxon>Bacteria</taxon>
        <taxon>Pseudomonadati</taxon>
        <taxon>Pseudomonadota</taxon>
        <taxon>Gammaproteobacteria</taxon>
        <taxon>Alteromonadales</taxon>
        <taxon>Psychromonadaceae</taxon>
        <taxon>Corallincola</taxon>
    </lineage>
</organism>
<comment type="similarity">
    <text evidence="1">Belongs to the GST superfamily. Zeta family.</text>
</comment>
<keyword evidence="5" id="KW-1185">Reference proteome</keyword>
<protein>
    <submittedName>
        <fullName evidence="4">Maleylacetoacetate isomerase</fullName>
        <ecNumber evidence="4">5.2.1.2</ecNumber>
    </submittedName>
</protein>
<dbReference type="EMBL" id="QPID01000001">
    <property type="protein sequence ID" value="RCU52905.1"/>
    <property type="molecule type" value="Genomic_DNA"/>
</dbReference>
<dbReference type="CDD" id="cd03191">
    <property type="entry name" value="GST_C_Zeta"/>
    <property type="match status" value="1"/>
</dbReference>
<dbReference type="Gene3D" id="1.20.1050.10">
    <property type="match status" value="1"/>
</dbReference>
<dbReference type="PANTHER" id="PTHR42673:SF21">
    <property type="entry name" value="GLUTATHIONE S-TRANSFERASE YFCF"/>
    <property type="match status" value="1"/>
</dbReference>
<dbReference type="PROSITE" id="PS50405">
    <property type="entry name" value="GST_CTER"/>
    <property type="match status" value="1"/>
</dbReference>
<sequence>MEYTLYSYWRSSAAYRVRIALALKGLSYRTEPVHLVKHGGEQHSQQYTALNASGLVPTLGTPDGVLRQSLAIMEYLEERHPAPALLPCQPLKRAQSRALALDICCETHPLNNLRVQQYLTKNLGINDTEKHRWMTHWMHKGFVPIEQQLAETGGVFAVGDTPTFADICLIPQVYNAKRFNISMERFPRITEIWSRCNELEAFKQAAPEAQNDAEPLLLKAQ</sequence>